<evidence type="ECO:0000313" key="5">
    <source>
        <dbReference type="EMBL" id="TQL81609.1"/>
    </source>
</evidence>
<dbReference type="Proteomes" id="UP000317209">
    <property type="component" value="Unassembled WGS sequence"/>
</dbReference>
<dbReference type="PANTHER" id="PTHR43257:SF2">
    <property type="entry name" value="PYRUVATE DEHYDROGENASE E1 COMPONENT SUBUNIT BETA"/>
    <property type="match status" value="1"/>
</dbReference>
<dbReference type="InterPro" id="IPR001357">
    <property type="entry name" value="BRCT_dom"/>
</dbReference>
<evidence type="ECO:0000259" key="4">
    <source>
        <dbReference type="PROSITE" id="PS50172"/>
    </source>
</evidence>
<keyword evidence="2" id="KW-0560">Oxidoreductase</keyword>
<dbReference type="Gene3D" id="3.40.50.970">
    <property type="match status" value="1"/>
</dbReference>
<comment type="cofactor">
    <cofactor evidence="1">
        <name>thiamine diphosphate</name>
        <dbReference type="ChEBI" id="CHEBI:58937"/>
    </cofactor>
</comment>
<evidence type="ECO:0000256" key="2">
    <source>
        <dbReference type="ARBA" id="ARBA00023002"/>
    </source>
</evidence>
<gene>
    <name evidence="5" type="ORF">FB560_3082</name>
</gene>
<dbReference type="InterPro" id="IPR029061">
    <property type="entry name" value="THDP-binding"/>
</dbReference>
<keyword evidence="5" id="KW-0670">Pyruvate</keyword>
<dbReference type="InterPro" id="IPR009014">
    <property type="entry name" value="Transketo_C/PFOR_II"/>
</dbReference>
<keyword evidence="6" id="KW-1185">Reference proteome</keyword>
<accession>A0A543B9S8</accession>
<protein>
    <submittedName>
        <fullName evidence="5">Pyruvate dehydrogenase E1 component beta subunit</fullName>
    </submittedName>
</protein>
<dbReference type="GO" id="GO:0000287">
    <property type="term" value="F:magnesium ion binding"/>
    <property type="evidence" value="ECO:0007669"/>
    <property type="project" value="UniProtKB-ARBA"/>
</dbReference>
<sequence>MPDATQTISYIQAVQHGLRWSLEALDDTVIFGEDVAVPGGPFGATKNLHRDFGSDRIFDTPISETAFLGMALGAAMTGLRPIAEIMYADFMFVAMDQLVNQIANTRYVSRGTYGAPLVIRTQQGYSSGSCAQHSHSIEAYIAHTPGLRLAVPSTADDAYQMLRAAIVSDDPVVVAEARMLYPTKGEVRLDAPVEPIGGGRITREGADVTVVAWSRMAAAALEAAEELAAEGIDVEVVDPRWLAPLDFDLIAASVRKTGRLVIAHEANLTGGFGAEIAARAAEECFRDLRAPIARVGAPDVPTPAAPALQAVVIPSAADVVSAVRRVVR</sequence>
<dbReference type="Gene3D" id="3.40.50.920">
    <property type="match status" value="1"/>
</dbReference>
<name>A0A543B9S8_9MICO</name>
<organism evidence="5 6">
    <name type="scientific">Microbacterium saperdae</name>
    <dbReference type="NCBI Taxonomy" id="69368"/>
    <lineage>
        <taxon>Bacteria</taxon>
        <taxon>Bacillati</taxon>
        <taxon>Actinomycetota</taxon>
        <taxon>Actinomycetes</taxon>
        <taxon>Micrococcales</taxon>
        <taxon>Microbacteriaceae</taxon>
        <taxon>Microbacterium</taxon>
    </lineage>
</organism>
<dbReference type="GO" id="GO:0016491">
    <property type="term" value="F:oxidoreductase activity"/>
    <property type="evidence" value="ECO:0007669"/>
    <property type="project" value="UniProtKB-KW"/>
</dbReference>
<evidence type="ECO:0000313" key="6">
    <source>
        <dbReference type="Proteomes" id="UP000317209"/>
    </source>
</evidence>
<dbReference type="InterPro" id="IPR033248">
    <property type="entry name" value="Transketolase_C"/>
</dbReference>
<dbReference type="Pfam" id="PF02780">
    <property type="entry name" value="Transketolase_C"/>
    <property type="match status" value="1"/>
</dbReference>
<reference evidence="5 6" key="1">
    <citation type="submission" date="2019-06" db="EMBL/GenBank/DDBJ databases">
        <title>Sequencing the genomes of 1000 actinobacteria strains.</title>
        <authorList>
            <person name="Klenk H.-P."/>
        </authorList>
    </citation>
    <scope>NUCLEOTIDE SEQUENCE [LARGE SCALE GENOMIC DNA]</scope>
    <source>
        <strain evidence="5 6">DSM 20169</strain>
    </source>
</reference>
<proteinExistence type="predicted"/>
<evidence type="ECO:0000256" key="1">
    <source>
        <dbReference type="ARBA" id="ARBA00001964"/>
    </source>
</evidence>
<dbReference type="PANTHER" id="PTHR43257">
    <property type="entry name" value="PYRUVATE DEHYDROGENASE E1 COMPONENT BETA SUBUNIT"/>
    <property type="match status" value="1"/>
</dbReference>
<dbReference type="PROSITE" id="PS50172">
    <property type="entry name" value="BRCT"/>
    <property type="match status" value="1"/>
</dbReference>
<dbReference type="AlphaFoldDB" id="A0A543B9S8"/>
<dbReference type="SUPFAM" id="SSF52518">
    <property type="entry name" value="Thiamin diphosphate-binding fold (THDP-binding)"/>
    <property type="match status" value="1"/>
</dbReference>
<dbReference type="CDD" id="cd07036">
    <property type="entry name" value="TPP_PYR_E1-PDHc-beta_like"/>
    <property type="match status" value="1"/>
</dbReference>
<evidence type="ECO:0000256" key="3">
    <source>
        <dbReference type="ARBA" id="ARBA00023052"/>
    </source>
</evidence>
<feature type="domain" description="BRCT" evidence="4">
    <location>
        <begin position="198"/>
        <end position="242"/>
    </location>
</feature>
<dbReference type="RefSeq" id="WP_170198175.1">
    <property type="nucleotide sequence ID" value="NZ_VFOX01000002.1"/>
</dbReference>
<dbReference type="FunFam" id="3.40.50.970:FF:000001">
    <property type="entry name" value="Pyruvate dehydrogenase E1 beta subunit"/>
    <property type="match status" value="1"/>
</dbReference>
<dbReference type="EMBL" id="VFOX01000002">
    <property type="protein sequence ID" value="TQL81609.1"/>
    <property type="molecule type" value="Genomic_DNA"/>
</dbReference>
<dbReference type="SMART" id="SM00861">
    <property type="entry name" value="Transket_pyr"/>
    <property type="match status" value="1"/>
</dbReference>
<dbReference type="Pfam" id="PF02779">
    <property type="entry name" value="Transket_pyr"/>
    <property type="match status" value="1"/>
</dbReference>
<dbReference type="InterPro" id="IPR005475">
    <property type="entry name" value="Transketolase-like_Pyr-bd"/>
</dbReference>
<comment type="caution">
    <text evidence="5">The sequence shown here is derived from an EMBL/GenBank/DDBJ whole genome shotgun (WGS) entry which is preliminary data.</text>
</comment>
<dbReference type="FunFam" id="3.40.50.920:FF:000001">
    <property type="entry name" value="Pyruvate dehydrogenase E1 beta subunit"/>
    <property type="match status" value="1"/>
</dbReference>
<keyword evidence="3" id="KW-0786">Thiamine pyrophosphate</keyword>
<dbReference type="SUPFAM" id="SSF52922">
    <property type="entry name" value="TK C-terminal domain-like"/>
    <property type="match status" value="1"/>
</dbReference>